<comment type="caution">
    <text evidence="1">The sequence shown here is derived from an EMBL/GenBank/DDBJ whole genome shotgun (WGS) entry which is preliminary data.</text>
</comment>
<dbReference type="Gene3D" id="2.60.120.620">
    <property type="entry name" value="q2cbj1_9rhob like domain"/>
    <property type="match status" value="1"/>
</dbReference>
<evidence type="ECO:0000313" key="2">
    <source>
        <dbReference type="Proteomes" id="UP001174909"/>
    </source>
</evidence>
<name>A0AA35X130_GEOBA</name>
<sequence>MSKHPHDLATGIDDMGLVVQPELKAGDLFLVAAPTLQGVRPWKGDPKRLLTYWYAARAAVQSNPVGPHSETESLPGWADEATPEQKAVLYTPGFKGSNPPPVVNTDGEKTWVEEDTSVIHPSIYTRDPDSGIDEKEFYFWDLNGYLVVRGVMDEQWLAEANEAVDKFQDRIAVGDELAGGSVSQAGTGRPLLSGLLDLPAPIANHFDA</sequence>
<reference evidence="1" key="1">
    <citation type="submission" date="2023-03" db="EMBL/GenBank/DDBJ databases">
        <authorList>
            <person name="Steffen K."/>
            <person name="Cardenas P."/>
        </authorList>
    </citation>
    <scope>NUCLEOTIDE SEQUENCE</scope>
</reference>
<gene>
    <name evidence="1" type="ORF">GBAR_LOCUS20212</name>
</gene>
<protein>
    <submittedName>
        <fullName evidence="1">Uncharacterized protein</fullName>
    </submittedName>
</protein>
<dbReference type="AlphaFoldDB" id="A0AA35X130"/>
<evidence type="ECO:0000313" key="1">
    <source>
        <dbReference type="EMBL" id="CAI8036026.1"/>
    </source>
</evidence>
<keyword evidence="2" id="KW-1185">Reference proteome</keyword>
<proteinExistence type="predicted"/>
<organism evidence="1 2">
    <name type="scientific">Geodia barretti</name>
    <name type="common">Barrett's horny sponge</name>
    <dbReference type="NCBI Taxonomy" id="519541"/>
    <lineage>
        <taxon>Eukaryota</taxon>
        <taxon>Metazoa</taxon>
        <taxon>Porifera</taxon>
        <taxon>Demospongiae</taxon>
        <taxon>Heteroscleromorpha</taxon>
        <taxon>Tetractinellida</taxon>
        <taxon>Astrophorina</taxon>
        <taxon>Geodiidae</taxon>
        <taxon>Geodia</taxon>
    </lineage>
</organism>
<accession>A0AA35X130</accession>
<dbReference type="Proteomes" id="UP001174909">
    <property type="component" value="Unassembled WGS sequence"/>
</dbReference>
<dbReference type="EMBL" id="CASHTH010002840">
    <property type="protein sequence ID" value="CAI8036026.1"/>
    <property type="molecule type" value="Genomic_DNA"/>
</dbReference>